<evidence type="ECO:0000259" key="7">
    <source>
        <dbReference type="Pfam" id="PF21981"/>
    </source>
</evidence>
<dbReference type="Proteomes" id="UP001298753">
    <property type="component" value="Unassembled WGS sequence"/>
</dbReference>
<dbReference type="Pfam" id="PF02631">
    <property type="entry name" value="RecX_HTH2"/>
    <property type="match status" value="1"/>
</dbReference>
<keyword evidence="4 5" id="KW-0963">Cytoplasm</keyword>
<dbReference type="EMBL" id="JAJEPX010000042">
    <property type="protein sequence ID" value="MCC2177627.1"/>
    <property type="molecule type" value="Genomic_DNA"/>
</dbReference>
<comment type="function">
    <text evidence="5">Modulates RecA activity.</text>
</comment>
<dbReference type="GeneID" id="98661266"/>
<evidence type="ECO:0000259" key="6">
    <source>
        <dbReference type="Pfam" id="PF02631"/>
    </source>
</evidence>
<comment type="similarity">
    <text evidence="2 5">Belongs to the RecX family.</text>
</comment>
<evidence type="ECO:0000256" key="4">
    <source>
        <dbReference type="ARBA" id="ARBA00022490"/>
    </source>
</evidence>
<dbReference type="PANTHER" id="PTHR33602">
    <property type="entry name" value="REGULATORY PROTEIN RECX FAMILY PROTEIN"/>
    <property type="match status" value="1"/>
</dbReference>
<evidence type="ECO:0000256" key="1">
    <source>
        <dbReference type="ARBA" id="ARBA00004496"/>
    </source>
</evidence>
<name>A0AAW4VXF3_9FIRM</name>
<dbReference type="HAMAP" id="MF_01114">
    <property type="entry name" value="RecX"/>
    <property type="match status" value="1"/>
</dbReference>
<evidence type="ECO:0000313" key="10">
    <source>
        <dbReference type="Proteomes" id="UP001298753"/>
    </source>
</evidence>
<gene>
    <name evidence="5" type="primary">recX</name>
    <name evidence="9" type="ORF">LKD22_10905</name>
</gene>
<evidence type="ECO:0000313" key="9">
    <source>
        <dbReference type="EMBL" id="MCC2177627.1"/>
    </source>
</evidence>
<comment type="caution">
    <text evidence="9">The sequence shown here is derived from an EMBL/GenBank/DDBJ whole genome shotgun (WGS) entry which is preliminary data.</text>
</comment>
<dbReference type="InterPro" id="IPR036388">
    <property type="entry name" value="WH-like_DNA-bd_sf"/>
</dbReference>
<comment type="subcellular location">
    <subcellularLocation>
        <location evidence="1 5">Cytoplasm</location>
    </subcellularLocation>
</comment>
<evidence type="ECO:0000259" key="8">
    <source>
        <dbReference type="Pfam" id="PF21982"/>
    </source>
</evidence>
<keyword evidence="10" id="KW-1185">Reference proteome</keyword>
<dbReference type="Gene3D" id="1.10.10.10">
    <property type="entry name" value="Winged helix-like DNA-binding domain superfamily/Winged helix DNA-binding domain"/>
    <property type="match status" value="3"/>
</dbReference>
<dbReference type="InterPro" id="IPR053924">
    <property type="entry name" value="RecX_HTH_2nd"/>
</dbReference>
<dbReference type="GO" id="GO:0006282">
    <property type="term" value="P:regulation of DNA repair"/>
    <property type="evidence" value="ECO:0007669"/>
    <property type="project" value="UniProtKB-UniRule"/>
</dbReference>
<proteinExistence type="inferred from homology"/>
<evidence type="ECO:0000256" key="5">
    <source>
        <dbReference type="HAMAP-Rule" id="MF_01114"/>
    </source>
</evidence>
<dbReference type="Pfam" id="PF21981">
    <property type="entry name" value="RecX_HTH3"/>
    <property type="match status" value="1"/>
</dbReference>
<feature type="domain" description="RecX third three-helical" evidence="7">
    <location>
        <begin position="102"/>
        <end position="144"/>
    </location>
</feature>
<feature type="domain" description="RecX first three-helical" evidence="8">
    <location>
        <begin position="9"/>
        <end position="48"/>
    </location>
</feature>
<sequence length="155" mass="17637">MSEDKYRAALDMAAKQLSYRALSAKMLRDKLLAKGHDEEAADYALAWLTERSMLNDELFAESVVRSYTRKGYGAARIRQELTRRGIDRDTAEAAMQTFSPDEAQMLALLEKRLRGDVSDRKEVEKAVAALQRRGFAWNDIKRALETYGSSLPEEE</sequence>
<dbReference type="RefSeq" id="WP_227601092.1">
    <property type="nucleotide sequence ID" value="NZ_DBGBNA010000060.1"/>
</dbReference>
<dbReference type="AlphaFoldDB" id="A0AAW4VXF3"/>
<evidence type="ECO:0000256" key="2">
    <source>
        <dbReference type="ARBA" id="ARBA00009695"/>
    </source>
</evidence>
<protein>
    <recommendedName>
        <fullName evidence="3 5">Regulatory protein RecX</fullName>
    </recommendedName>
</protein>
<organism evidence="9 10">
    <name type="scientific">Agathobaculum butyriciproducens</name>
    <dbReference type="NCBI Taxonomy" id="1628085"/>
    <lineage>
        <taxon>Bacteria</taxon>
        <taxon>Bacillati</taxon>
        <taxon>Bacillota</taxon>
        <taxon>Clostridia</taxon>
        <taxon>Eubacteriales</taxon>
        <taxon>Butyricicoccaceae</taxon>
        <taxon>Agathobaculum</taxon>
    </lineage>
</organism>
<feature type="domain" description="RecX second three-helical" evidence="6">
    <location>
        <begin position="55"/>
        <end position="95"/>
    </location>
</feature>
<reference evidence="9 10" key="1">
    <citation type="submission" date="2021-10" db="EMBL/GenBank/DDBJ databases">
        <title>Anaerobic single-cell dispensing facilitates the cultivation of human gut bacteria.</title>
        <authorList>
            <person name="Afrizal A."/>
        </authorList>
    </citation>
    <scope>NUCLEOTIDE SEQUENCE [LARGE SCALE GENOMIC DNA]</scope>
    <source>
        <strain evidence="9 10">CLA-AA-H270</strain>
    </source>
</reference>
<dbReference type="InterPro" id="IPR053926">
    <property type="entry name" value="RecX_HTH_1st"/>
</dbReference>
<dbReference type="InterPro" id="IPR003783">
    <property type="entry name" value="Regulatory_RecX"/>
</dbReference>
<dbReference type="GO" id="GO:0005737">
    <property type="term" value="C:cytoplasm"/>
    <property type="evidence" value="ECO:0007669"/>
    <property type="project" value="UniProtKB-SubCell"/>
</dbReference>
<evidence type="ECO:0000256" key="3">
    <source>
        <dbReference type="ARBA" id="ARBA00018111"/>
    </source>
</evidence>
<dbReference type="InterPro" id="IPR053925">
    <property type="entry name" value="RecX_HTH_3rd"/>
</dbReference>
<dbReference type="Pfam" id="PF21982">
    <property type="entry name" value="RecX_HTH1"/>
    <property type="match status" value="1"/>
</dbReference>
<accession>A0AAW4VXF3</accession>
<dbReference type="PANTHER" id="PTHR33602:SF1">
    <property type="entry name" value="REGULATORY PROTEIN RECX FAMILY PROTEIN"/>
    <property type="match status" value="1"/>
</dbReference>